<keyword evidence="10" id="KW-0812">Transmembrane</keyword>
<keyword evidence="10" id="KW-1133">Transmembrane helix</keyword>
<feature type="transmembrane region" description="Helical" evidence="10">
    <location>
        <begin position="1217"/>
        <end position="1235"/>
    </location>
</feature>
<comment type="subcellular location">
    <subcellularLocation>
        <location evidence="2">Secreted</location>
    </subcellularLocation>
</comment>
<dbReference type="SUPFAM" id="SSF49265">
    <property type="entry name" value="Fibronectin type III"/>
    <property type="match status" value="1"/>
</dbReference>
<sequence length="1249" mass="136402">MNRGFKAIIVWLLTLLLAIPSFPITIIAETSQEINIKVLNISELENQTLTATQQFGDFTVTATSDKTVVIETHNKTADDGESFTKRLKLGGSGTAEYRSIHFSTSGEAVVTVYAMSASSSADRKLNLYKLDGTLVASVNALGSALIKNTIEITEAGGYYFASPDSGVNVYYISVQEGSSQSVQRPDWDEVEPPTIISVELDENDKSKIIITFELVTGDEGADKAYVYIKDSDGNEVDSILVGRSSDTIRTVTFVPESSGKYSFQIVAMRDDEETIKESNIVSFNFLLPLTPPYVSAYTAKDNSLLVEWEPVKEAERYIVEYKKAGEAEFKLASDNVTELSYTISNLEVGQEYVIRVTAVRGEDSASSEISKVVAEHPERKWKFARFGQSTSDIANRCEVLEGGKVIKLYSATYKEDGTIDKKGGKFTSFFDGISYYYTEVDPYKENFVFTATFHVDYLNPNVDGQEGFGIIIRDSIGEHGSTELFMTNSAAILATKLEKVFPDGTKVTLKDGLGTRFTYGLTQEHIEKNTTEGATVEYNAFSWDPNNVIKQGESYTLTLKKTNTGYHAILNNDPSTEIIMYDNYWKKLTVLDPEKIYVGLAVARGCNVTVTDISFITSDPATDPPPEPEPRPVIEPSYRVVSPTKTGNEDYKFVFLSNADGNLTVKDSKGNILIDNAEVKASVDFTKMFKLKKGINEYTVIFTPKEGYITEKGEILSSYETVEQKFTVIHKTYETQNNTIFVTPDGSPDGDGTIEAPLDIYTAVSYVRPGQTIILDGGVYKMTSGLKIPRGIDGTEENRIVMTSMKGERAILDFAGAGGGFELWGSYWHIYGIDICNTDGNIKGMQIAGHHNIIESVNAYNNGDTGIQISGTSTEPFEKWPSHNLILNCTSYNNCDPGHNNADGFAAKLTVGEGNVFRGCIAYNNLDDGWDLYAKVDTGPIGAVVIENCVAYRNGTVLDGSASGEGNGFKLGGEGIPVRHVIRNSIAFANDGNGITSNSNPAIIVENTTSAFNGGSNYALYGKGDIERSFEARNNISYKGGKPDNIELASLRQDPSNYFDGKNINGETATEDWFVSTDINIVPERDASGTIDMKGLFELTGAAPQGVGAVIGPTPGSEIDEEPVSGITDEESSSDDESVPDDEGTSYDEGPVEDEESSNDEETSDDGEVSDDEETSGDRNGVESDSEDDSKDPEQTDDEQSAKDELVKTGSWIDIKALFIIGIMLLTIGVGLMCLEKRKINENMFRKAG</sequence>
<dbReference type="InterPro" id="IPR011050">
    <property type="entry name" value="Pectin_lyase_fold/virulence"/>
</dbReference>
<dbReference type="GO" id="GO:0046872">
    <property type="term" value="F:metal ion binding"/>
    <property type="evidence" value="ECO:0007669"/>
    <property type="project" value="UniProtKB-KW"/>
</dbReference>
<dbReference type="GO" id="GO:0016837">
    <property type="term" value="F:carbon-oxygen lyase activity, acting on polysaccharides"/>
    <property type="evidence" value="ECO:0007669"/>
    <property type="project" value="TreeGrafter"/>
</dbReference>
<dbReference type="InterPro" id="IPR052052">
    <property type="entry name" value="Polysaccharide_Lyase_9"/>
</dbReference>
<evidence type="ECO:0000256" key="5">
    <source>
        <dbReference type="ARBA" id="ARBA00022729"/>
    </source>
</evidence>
<dbReference type="InterPro" id="IPR058953">
    <property type="entry name" value="PelX-like_N"/>
</dbReference>
<feature type="compositionally biased region" description="Acidic residues" evidence="9">
    <location>
        <begin position="1184"/>
        <end position="1199"/>
    </location>
</feature>
<evidence type="ECO:0000259" key="11">
    <source>
        <dbReference type="PROSITE" id="PS50853"/>
    </source>
</evidence>
<feature type="domain" description="Fibronectin type-III" evidence="11">
    <location>
        <begin position="288"/>
        <end position="377"/>
    </location>
</feature>
<evidence type="ECO:0000256" key="3">
    <source>
        <dbReference type="ARBA" id="ARBA00022525"/>
    </source>
</evidence>
<keyword evidence="10" id="KW-0472">Membrane</keyword>
<dbReference type="PANTHER" id="PTHR40088:SF1">
    <property type="entry name" value="PECTATE LYASE PEL9"/>
    <property type="match status" value="1"/>
</dbReference>
<evidence type="ECO:0000256" key="1">
    <source>
        <dbReference type="ARBA" id="ARBA00001913"/>
    </source>
</evidence>
<dbReference type="InterPro" id="IPR012334">
    <property type="entry name" value="Pectin_lyas_fold"/>
</dbReference>
<dbReference type="GO" id="GO:0005576">
    <property type="term" value="C:extracellular region"/>
    <property type="evidence" value="ECO:0007669"/>
    <property type="project" value="UniProtKB-SubCell"/>
</dbReference>
<keyword evidence="5" id="KW-0732">Signal</keyword>
<dbReference type="Pfam" id="PF25850">
    <property type="entry name" value="PelX_Ig"/>
    <property type="match status" value="1"/>
</dbReference>
<comment type="cofactor">
    <cofactor evidence="1">
        <name>Ca(2+)</name>
        <dbReference type="ChEBI" id="CHEBI:29108"/>
    </cofactor>
</comment>
<dbReference type="Gene3D" id="2.160.20.10">
    <property type="entry name" value="Single-stranded right-handed beta-helix, Pectin lyase-like"/>
    <property type="match status" value="1"/>
</dbReference>
<protein>
    <submittedName>
        <fullName evidence="12">Right handed beta helix region</fullName>
    </submittedName>
</protein>
<gene>
    <name evidence="12" type="ORF">SAMN05444406_10373</name>
</gene>
<dbReference type="AlphaFoldDB" id="A0A1I5SVB7"/>
<reference evidence="12 13" key="1">
    <citation type="submission" date="2016-10" db="EMBL/GenBank/DDBJ databases">
        <authorList>
            <person name="de Groot N.N."/>
        </authorList>
    </citation>
    <scope>NUCLEOTIDE SEQUENCE [LARGE SCALE GENOMIC DNA]</scope>
    <source>
        <strain evidence="12 13">DSM 20678</strain>
    </source>
</reference>
<dbReference type="InterPro" id="IPR013783">
    <property type="entry name" value="Ig-like_fold"/>
</dbReference>
<organism evidence="12 13">
    <name type="scientific">Caldicoprobacter faecalis</name>
    <dbReference type="NCBI Taxonomy" id="937334"/>
    <lineage>
        <taxon>Bacteria</taxon>
        <taxon>Bacillati</taxon>
        <taxon>Bacillota</taxon>
        <taxon>Clostridia</taxon>
        <taxon>Caldicoprobacterales</taxon>
        <taxon>Caldicoprobacteraceae</taxon>
        <taxon>Caldicoprobacter</taxon>
    </lineage>
</organism>
<dbReference type="InterPro" id="IPR036116">
    <property type="entry name" value="FN3_sf"/>
</dbReference>
<dbReference type="Proteomes" id="UP000198577">
    <property type="component" value="Unassembled WGS sequence"/>
</dbReference>
<proteinExistence type="inferred from homology"/>
<evidence type="ECO:0000256" key="10">
    <source>
        <dbReference type="SAM" id="Phobius"/>
    </source>
</evidence>
<keyword evidence="13" id="KW-1185">Reference proteome</keyword>
<keyword evidence="3" id="KW-0964">Secreted</keyword>
<dbReference type="Gene3D" id="2.60.40.10">
    <property type="entry name" value="Immunoglobulins"/>
    <property type="match status" value="1"/>
</dbReference>
<dbReference type="InterPro" id="IPR053868">
    <property type="entry name" value="Pel9A-like_beta_helix"/>
</dbReference>
<evidence type="ECO:0000256" key="6">
    <source>
        <dbReference type="ARBA" id="ARBA00022837"/>
    </source>
</evidence>
<keyword evidence="7" id="KW-0456">Lyase</keyword>
<dbReference type="PROSITE" id="PS50853">
    <property type="entry name" value="FN3"/>
    <property type="match status" value="1"/>
</dbReference>
<dbReference type="Pfam" id="PF22842">
    <property type="entry name" value="Pel9A-like_beta_helix"/>
    <property type="match status" value="1"/>
</dbReference>
<dbReference type="PANTHER" id="PTHR40088">
    <property type="entry name" value="PECTATE LYASE (EUROFUNG)"/>
    <property type="match status" value="1"/>
</dbReference>
<dbReference type="RefSeq" id="WP_242948231.1">
    <property type="nucleotide sequence ID" value="NZ_FOXR01000003.1"/>
</dbReference>
<dbReference type="EMBL" id="FOXR01000003">
    <property type="protein sequence ID" value="SFP74764.1"/>
    <property type="molecule type" value="Genomic_DNA"/>
</dbReference>
<evidence type="ECO:0000256" key="2">
    <source>
        <dbReference type="ARBA" id="ARBA00004613"/>
    </source>
</evidence>
<dbReference type="CDD" id="cd00063">
    <property type="entry name" value="FN3"/>
    <property type="match status" value="1"/>
</dbReference>
<dbReference type="Pfam" id="PF25849">
    <property type="entry name" value="PelX_N"/>
    <property type="match status" value="1"/>
</dbReference>
<feature type="compositionally biased region" description="Acidic residues" evidence="9">
    <location>
        <begin position="1118"/>
        <end position="1175"/>
    </location>
</feature>
<evidence type="ECO:0000256" key="9">
    <source>
        <dbReference type="SAM" id="MobiDB-lite"/>
    </source>
</evidence>
<accession>A0A1I5SVB7</accession>
<dbReference type="InterPro" id="IPR006626">
    <property type="entry name" value="PbH1"/>
</dbReference>
<dbReference type="InterPro" id="IPR003961">
    <property type="entry name" value="FN3_dom"/>
</dbReference>
<dbReference type="SMART" id="SM00710">
    <property type="entry name" value="PbH1"/>
    <property type="match status" value="6"/>
</dbReference>
<name>A0A1I5SVB7_9FIRM</name>
<dbReference type="STRING" id="937334.SAMN05444406_10373"/>
<evidence type="ECO:0000313" key="12">
    <source>
        <dbReference type="EMBL" id="SFP74764.1"/>
    </source>
</evidence>
<dbReference type="SMART" id="SM00060">
    <property type="entry name" value="FN3"/>
    <property type="match status" value="2"/>
</dbReference>
<dbReference type="SUPFAM" id="SSF51126">
    <property type="entry name" value="Pectin lyase-like"/>
    <property type="match status" value="1"/>
</dbReference>
<comment type="similarity">
    <text evidence="8">Belongs to the polysaccharide lyase 9 family.</text>
</comment>
<evidence type="ECO:0000256" key="4">
    <source>
        <dbReference type="ARBA" id="ARBA00022723"/>
    </source>
</evidence>
<keyword evidence="6" id="KW-0106">Calcium</keyword>
<evidence type="ECO:0000256" key="8">
    <source>
        <dbReference type="ARBA" id="ARBA00038263"/>
    </source>
</evidence>
<keyword evidence="4" id="KW-0479">Metal-binding</keyword>
<evidence type="ECO:0000313" key="13">
    <source>
        <dbReference type="Proteomes" id="UP000198577"/>
    </source>
</evidence>
<evidence type="ECO:0000256" key="7">
    <source>
        <dbReference type="ARBA" id="ARBA00023239"/>
    </source>
</evidence>
<feature type="region of interest" description="Disordered" evidence="9">
    <location>
        <begin position="1105"/>
        <end position="1203"/>
    </location>
</feature>
<dbReference type="InterPro" id="IPR058863">
    <property type="entry name" value="PelX-like_Ig"/>
</dbReference>
<dbReference type="Pfam" id="PF00041">
    <property type="entry name" value="fn3"/>
    <property type="match status" value="1"/>
</dbReference>